<reference evidence="4 5" key="1">
    <citation type="journal article" date="2018" name="Evol. Lett.">
        <title>Horizontal gene cluster transfer increased hallucinogenic mushroom diversity.</title>
        <authorList>
            <person name="Reynolds H.T."/>
            <person name="Vijayakumar V."/>
            <person name="Gluck-Thaler E."/>
            <person name="Korotkin H.B."/>
            <person name="Matheny P.B."/>
            <person name="Slot J.C."/>
        </authorList>
    </citation>
    <scope>NUCLEOTIDE SEQUENCE [LARGE SCALE GENOMIC DNA]</scope>
    <source>
        <strain evidence="4 5">SRW20</strain>
    </source>
</reference>
<evidence type="ECO:0000256" key="1">
    <source>
        <dbReference type="ARBA" id="ARBA00007347"/>
    </source>
</evidence>
<keyword evidence="3" id="KW-0472">Membrane</keyword>
<dbReference type="STRING" id="231916.A0A409VC58"/>
<evidence type="ECO:0000313" key="5">
    <source>
        <dbReference type="Proteomes" id="UP000284706"/>
    </source>
</evidence>
<dbReference type="InParanoid" id="A0A409VC58"/>
<accession>A0A409VC58</accession>
<keyword evidence="5" id="KW-1185">Reference proteome</keyword>
<keyword evidence="3" id="KW-0999">Mitochondrion inner membrane</keyword>
<dbReference type="GO" id="GO:0005743">
    <property type="term" value="C:mitochondrial inner membrane"/>
    <property type="evidence" value="ECO:0007669"/>
    <property type="project" value="UniProtKB-SubCell"/>
</dbReference>
<name>A0A409VC58_9AGAR</name>
<evidence type="ECO:0000256" key="2">
    <source>
        <dbReference type="ARBA" id="ARBA00023157"/>
    </source>
</evidence>
<comment type="subcellular location">
    <subcellularLocation>
        <location evidence="3">Mitochondrion inner membrane</location>
    </subcellularLocation>
</comment>
<dbReference type="AlphaFoldDB" id="A0A409VC58"/>
<dbReference type="Pfam" id="PF08583">
    <property type="entry name" value="Cmc1"/>
    <property type="match status" value="1"/>
</dbReference>
<protein>
    <recommendedName>
        <fullName evidence="3">COX assembly mitochondrial protein</fullName>
    </recommendedName>
</protein>
<dbReference type="InterPro" id="IPR013892">
    <property type="entry name" value="Cyt_c_biogenesis_Cmc1-like"/>
</dbReference>
<comment type="similarity">
    <text evidence="1 3">Belongs to the CMC family.</text>
</comment>
<dbReference type="OrthoDB" id="532630at2759"/>
<organism evidence="4 5">
    <name type="scientific">Gymnopilus dilepis</name>
    <dbReference type="NCBI Taxonomy" id="231916"/>
    <lineage>
        <taxon>Eukaryota</taxon>
        <taxon>Fungi</taxon>
        <taxon>Dikarya</taxon>
        <taxon>Basidiomycota</taxon>
        <taxon>Agaricomycotina</taxon>
        <taxon>Agaricomycetes</taxon>
        <taxon>Agaricomycetidae</taxon>
        <taxon>Agaricales</taxon>
        <taxon>Agaricineae</taxon>
        <taxon>Hymenogastraceae</taxon>
        <taxon>Gymnopilus</taxon>
    </lineage>
</organism>
<dbReference type="FunCoup" id="A0A409VC58">
    <property type="interactions" value="138"/>
</dbReference>
<comment type="caution">
    <text evidence="4">The sequence shown here is derived from an EMBL/GenBank/DDBJ whole genome shotgun (WGS) entry which is preliminary data.</text>
</comment>
<keyword evidence="2" id="KW-1015">Disulfide bond</keyword>
<evidence type="ECO:0000256" key="3">
    <source>
        <dbReference type="RuleBase" id="RU364104"/>
    </source>
</evidence>
<dbReference type="EMBL" id="NHYE01005664">
    <property type="protein sequence ID" value="PPQ64641.1"/>
    <property type="molecule type" value="Genomic_DNA"/>
</dbReference>
<comment type="function">
    <text evidence="3">Required for mitochondrial cytochrome c oxidase (COX) assembly and respiration.</text>
</comment>
<sequence length="77" mass="9004">MHAQLSDKKLVCKEFIQALEECHAGGWTRFVGACNKQKDELNQCLRSERIARTAKNREEAKERRLKTDRALEEFRAL</sequence>
<proteinExistence type="inferred from homology"/>
<evidence type="ECO:0000313" key="4">
    <source>
        <dbReference type="EMBL" id="PPQ64641.1"/>
    </source>
</evidence>
<keyword evidence="3" id="KW-0496">Mitochondrion</keyword>
<dbReference type="Proteomes" id="UP000284706">
    <property type="component" value="Unassembled WGS sequence"/>
</dbReference>
<keyword evidence="3" id="KW-0143">Chaperone</keyword>
<gene>
    <name evidence="4" type="ORF">CVT26_002731</name>
</gene>